<sequence>MDTATVPFETLLHSSTSPGGEYSRDVTWKAIVDRLVEVDGAQLLAVVRHLKKALSECMQLPTSTHSLMYQAVKKLGCRGEVERKLLIKEDVPKVMLQTLREHLDDALALSFGLQALYPLAFDAPHRTYMLVCGSLPIALSAMAAHPKHFALQQHGCKFLQLMAFDDDCKTEVVERGGLPVVLDALLAFSPDKDLVVSASDLVYFLVADLEPESSHIHGLPPRIVAACVQVMELHSADDRIQSHGVAILNSLATHPRAKMLLCTKNVLSAVEHAVGSTFDATTDALILLYEISQDPACRSRMCAALNRDDGGRPTLHTKLSAAEVDKDDGETIGRLEFVLDVLLCNTELSPEGSTAASQSVEEFRGEVQIAILCPDRVPAEMQEQSLSTLTERRLQDVTLDELATTSVSATSASHRAAAVAPSPGPIFVTAGNRAEMPSALISPSTKSEAESCIRAPTLAAIADSDDDTHGCAPKDELNSNCFRLPVATATDQIGVPGTSIAPEAPAKVIYSRPPPAPSTSRPTASLFATAKTDVPVAVVSTIGESTGMPAKVAFAAVDVVPPVTPAVANPPRDLESSKSTQLMEQLELQYQEAATEAIEKERTKTRKLLFNYKLLQRRLAEQHKLLCVHNERSVADSEIHEALLQRVTHLETALAEATRTCEAERSARLAHETEAMKAHGALAAALQSLEDQKNRVFKEKKVSEKQFVEVQHLAEALTAEKDALLESLRAAHDSQHALQAQIETLRATLGHAKAERLENLLMREEDVELPQPSTYYVQASPMPRRPSQYSLHGLAKTFLIRTYKCLEACSEGHGVHFSILRRYFVDCGLVVPPLVLGDVDMILNRILAVAQDNKLKTRQRKDYEFSACSLRPNFGKLRHRYFSRSLFCEAVTLVGAKKYADVSTPEMLRLVILNHLNPFSKSIEAKGDVQLLVSVYDAFGFMKVILDTLHIQYKAEKHHDSRPESMTNDQIVAAMLEMVPVLQREQKPLRIICDYYTTTHDVCKDEALDMGLESLVSFAVDFEIIPAFLDRLAVKRLYKDILTFVKTFLARYTGFPCPIDKKKYVAFYVLLARLAVEIFKDKRDYEMPESQVTGLLQWLDNSRGRGRIIRKGSVHAGIKFSNKLYAIKIS</sequence>
<dbReference type="InterPro" id="IPR016024">
    <property type="entry name" value="ARM-type_fold"/>
</dbReference>
<dbReference type="SUPFAM" id="SSF48371">
    <property type="entry name" value="ARM repeat"/>
    <property type="match status" value="1"/>
</dbReference>
<dbReference type="EMBL" id="JNBR01001507">
    <property type="protein sequence ID" value="OQR86429.1"/>
    <property type="molecule type" value="Genomic_DNA"/>
</dbReference>
<comment type="caution">
    <text evidence="2">The sequence shown here is derived from an EMBL/GenBank/DDBJ whole genome shotgun (WGS) entry which is preliminary data.</text>
</comment>
<dbReference type="InterPro" id="IPR011989">
    <property type="entry name" value="ARM-like"/>
</dbReference>
<evidence type="ECO:0000313" key="3">
    <source>
        <dbReference type="Proteomes" id="UP000243579"/>
    </source>
</evidence>
<dbReference type="Proteomes" id="UP000243579">
    <property type="component" value="Unassembled WGS sequence"/>
</dbReference>
<reference evidence="2 3" key="1">
    <citation type="journal article" date="2014" name="Genome Biol. Evol.">
        <title>The secreted proteins of Achlya hypogyna and Thraustotheca clavata identify the ancestral oomycete secretome and reveal gene acquisitions by horizontal gene transfer.</title>
        <authorList>
            <person name="Misner I."/>
            <person name="Blouin N."/>
            <person name="Leonard G."/>
            <person name="Richards T.A."/>
            <person name="Lane C.E."/>
        </authorList>
    </citation>
    <scope>NUCLEOTIDE SEQUENCE [LARGE SCALE GENOMIC DNA]</scope>
    <source>
        <strain evidence="2 3">ATCC 48635</strain>
    </source>
</reference>
<proteinExistence type="predicted"/>
<dbReference type="OrthoDB" id="71174at2759"/>
<dbReference type="AlphaFoldDB" id="A0A1V9YL19"/>
<name>A0A1V9YL19_ACHHY</name>
<dbReference type="Gene3D" id="1.25.10.10">
    <property type="entry name" value="Leucine-rich Repeat Variant"/>
    <property type="match status" value="1"/>
</dbReference>
<feature type="region of interest" description="Disordered" evidence="1">
    <location>
        <begin position="1"/>
        <end position="22"/>
    </location>
</feature>
<evidence type="ECO:0000313" key="2">
    <source>
        <dbReference type="EMBL" id="OQR86429.1"/>
    </source>
</evidence>
<keyword evidence="3" id="KW-1185">Reference proteome</keyword>
<gene>
    <name evidence="2" type="ORF">ACHHYP_10560</name>
</gene>
<accession>A0A1V9YL19</accession>
<evidence type="ECO:0000256" key="1">
    <source>
        <dbReference type="SAM" id="MobiDB-lite"/>
    </source>
</evidence>
<protein>
    <submittedName>
        <fullName evidence="2">Uncharacterized protein</fullName>
    </submittedName>
</protein>
<organism evidence="2 3">
    <name type="scientific">Achlya hypogyna</name>
    <name type="common">Oomycete</name>
    <name type="synonym">Protoachlya hypogyna</name>
    <dbReference type="NCBI Taxonomy" id="1202772"/>
    <lineage>
        <taxon>Eukaryota</taxon>
        <taxon>Sar</taxon>
        <taxon>Stramenopiles</taxon>
        <taxon>Oomycota</taxon>
        <taxon>Saprolegniomycetes</taxon>
        <taxon>Saprolegniales</taxon>
        <taxon>Achlyaceae</taxon>
        <taxon>Achlya</taxon>
    </lineage>
</organism>